<name>A0ABY6L0C9_9ARAC</name>
<proteinExistence type="predicted"/>
<evidence type="ECO:0008006" key="3">
    <source>
        <dbReference type="Google" id="ProtNLM"/>
    </source>
</evidence>
<gene>
    <name evidence="1" type="ORF">LAZ67_10000938</name>
</gene>
<organism evidence="1 2">
    <name type="scientific">Cordylochernes scorpioides</name>
    <dbReference type="NCBI Taxonomy" id="51811"/>
    <lineage>
        <taxon>Eukaryota</taxon>
        <taxon>Metazoa</taxon>
        <taxon>Ecdysozoa</taxon>
        <taxon>Arthropoda</taxon>
        <taxon>Chelicerata</taxon>
        <taxon>Arachnida</taxon>
        <taxon>Pseudoscorpiones</taxon>
        <taxon>Cheliferoidea</taxon>
        <taxon>Chernetidae</taxon>
        <taxon>Cordylochernes</taxon>
    </lineage>
</organism>
<dbReference type="EMBL" id="CP092872">
    <property type="protein sequence ID" value="UYV72840.1"/>
    <property type="molecule type" value="Genomic_DNA"/>
</dbReference>
<dbReference type="Proteomes" id="UP001235939">
    <property type="component" value="Chromosome 10"/>
</dbReference>
<protein>
    <recommendedName>
        <fullName evidence="3">Ycf15</fullName>
    </recommendedName>
</protein>
<sequence length="64" mass="7397">MAEFFYSKRHLKSDNKFKNRSSAILGSAGFLLQQFFRPQGEFPLHLERPHDLNTSLRAGQCSLK</sequence>
<accession>A0ABY6L0C9</accession>
<keyword evidence="2" id="KW-1185">Reference proteome</keyword>
<evidence type="ECO:0000313" key="2">
    <source>
        <dbReference type="Proteomes" id="UP001235939"/>
    </source>
</evidence>
<reference evidence="1 2" key="1">
    <citation type="submission" date="2022-01" db="EMBL/GenBank/DDBJ databases">
        <title>A chromosomal length assembly of Cordylochernes scorpioides.</title>
        <authorList>
            <person name="Zeh D."/>
            <person name="Zeh J."/>
        </authorList>
    </citation>
    <scope>NUCLEOTIDE SEQUENCE [LARGE SCALE GENOMIC DNA]</scope>
    <source>
        <strain evidence="1">IN4F17</strain>
        <tissue evidence="1">Whole Body</tissue>
    </source>
</reference>
<evidence type="ECO:0000313" key="1">
    <source>
        <dbReference type="EMBL" id="UYV72840.1"/>
    </source>
</evidence>